<dbReference type="EMBL" id="QWDN01000786">
    <property type="protein sequence ID" value="TEB40893.1"/>
    <property type="molecule type" value="Genomic_DNA"/>
</dbReference>
<accession>A0A4Y7U395</accession>
<dbReference type="InterPro" id="IPR011990">
    <property type="entry name" value="TPR-like_helical_dom_sf"/>
</dbReference>
<evidence type="ECO:0000313" key="2">
    <source>
        <dbReference type="Proteomes" id="UP000298340"/>
    </source>
</evidence>
<feature type="non-terminal residue" evidence="1">
    <location>
        <position position="116"/>
    </location>
</feature>
<dbReference type="Gene3D" id="1.25.40.390">
    <property type="match status" value="1"/>
</dbReference>
<dbReference type="Proteomes" id="UP000298340">
    <property type="component" value="Unassembled WGS sequence"/>
</dbReference>
<feature type="non-terminal residue" evidence="1">
    <location>
        <position position="1"/>
    </location>
</feature>
<dbReference type="SUPFAM" id="SSF48452">
    <property type="entry name" value="TPR-like"/>
    <property type="match status" value="1"/>
</dbReference>
<comment type="caution">
    <text evidence="1">The sequence shown here is derived from an EMBL/GenBank/DDBJ whole genome shotgun (WGS) entry which is preliminary data.</text>
</comment>
<protein>
    <submittedName>
        <fullName evidence="1">RagB/SusD family nutrient uptake outer membrane protein</fullName>
    </submittedName>
</protein>
<proteinExistence type="predicted"/>
<organism evidence="1 2">
    <name type="scientific">Flavobacterium circumlabens</name>
    <dbReference type="NCBI Taxonomy" id="2133765"/>
    <lineage>
        <taxon>Bacteria</taxon>
        <taxon>Pseudomonadati</taxon>
        <taxon>Bacteroidota</taxon>
        <taxon>Flavobacteriia</taxon>
        <taxon>Flavobacteriales</taxon>
        <taxon>Flavobacteriaceae</taxon>
        <taxon>Flavobacterium</taxon>
    </lineage>
</organism>
<dbReference type="AlphaFoldDB" id="A0A4Y7U395"/>
<gene>
    <name evidence="1" type="ORF">D0809_28295</name>
</gene>
<reference evidence="1 2" key="1">
    <citation type="journal article" date="2018" name="Syst. Appl. Microbiol.">
        <title>Flavobacterium circumlabens sp. nov. and Flavobacterium cupreum sp. nov., two psychrotrophic species isolated from Antarctic environmental samples.</title>
        <authorList>
            <person name="Kralova S."/>
            <person name="Busse H.J."/>
            <person name="Svec P."/>
            <person name="Maslanova I."/>
            <person name="Stankova E."/>
            <person name="Bartak M."/>
            <person name="Sedlacek I."/>
        </authorList>
    </citation>
    <scope>NUCLEOTIDE SEQUENCE [LARGE SCALE GENOMIC DNA]</scope>
    <source>
        <strain evidence="1 2">CCM 8828</strain>
    </source>
</reference>
<sequence>KNWDGSNERWEAALKAGLEAEAQLTADGYGLYGSSAKQWEKMFLIDNAFCPEAITVQLCGIGITSQAINNSWEKSIRLLSLGGTGGGVAAPKEMIDLFPLADGRRPTAANGYNDFT</sequence>
<name>A0A4Y7U395_9FLAO</name>
<evidence type="ECO:0000313" key="1">
    <source>
        <dbReference type="EMBL" id="TEB40893.1"/>
    </source>
</evidence>